<dbReference type="GO" id="GO:0006412">
    <property type="term" value="P:translation"/>
    <property type="evidence" value="ECO:0007669"/>
    <property type="project" value="UniProtKB-KW"/>
</dbReference>
<reference evidence="6" key="1">
    <citation type="submission" date="2020-08" db="EMBL/GenBank/DDBJ databases">
        <title>Genome public.</title>
        <authorList>
            <person name="Liu C."/>
            <person name="Sun Q."/>
        </authorList>
    </citation>
    <scope>NUCLEOTIDE SEQUENCE</scope>
    <source>
        <strain evidence="6">NSJ-53</strain>
    </source>
</reference>
<dbReference type="GO" id="GO:0016829">
    <property type="term" value="F:lyase activity"/>
    <property type="evidence" value="ECO:0007669"/>
    <property type="project" value="UniProtKB-KW"/>
</dbReference>
<protein>
    <recommendedName>
        <fullName evidence="4">Cys-tRNA(Pro)/Cys-tRNA(Cys) deacylase</fullName>
        <ecNumber evidence="4">4.2.-.-</ecNumber>
    </recommendedName>
</protein>
<feature type="domain" description="YbaK/aminoacyl-tRNA synthetase-associated" evidence="5">
    <location>
        <begin position="37"/>
        <end position="148"/>
    </location>
</feature>
<keyword evidence="7" id="KW-1185">Reference proteome</keyword>
<dbReference type="PANTHER" id="PTHR30411">
    <property type="entry name" value="CYTOPLASMIC PROTEIN"/>
    <property type="match status" value="1"/>
</dbReference>
<dbReference type="Pfam" id="PF04073">
    <property type="entry name" value="tRNA_edit"/>
    <property type="match status" value="1"/>
</dbReference>
<evidence type="ECO:0000259" key="5">
    <source>
        <dbReference type="Pfam" id="PF04073"/>
    </source>
</evidence>
<dbReference type="PIRSF" id="PIRSF006181">
    <property type="entry name" value="EbsC_YbaK"/>
    <property type="match status" value="1"/>
</dbReference>
<organism evidence="6 7">
    <name type="scientific">Gehongia tenuis</name>
    <dbReference type="NCBI Taxonomy" id="2763655"/>
    <lineage>
        <taxon>Bacteria</taxon>
        <taxon>Bacillati</taxon>
        <taxon>Bacillota</taxon>
        <taxon>Clostridia</taxon>
        <taxon>Christensenellales</taxon>
        <taxon>Christensenellaceae</taxon>
        <taxon>Gehongia</taxon>
    </lineage>
</organism>
<name>A0A926HNF1_9FIRM</name>
<comment type="caution">
    <text evidence="6">The sequence shown here is derived from an EMBL/GenBank/DDBJ whole genome shotgun (WGS) entry which is preliminary data.</text>
</comment>
<dbReference type="InterPro" id="IPR007214">
    <property type="entry name" value="YbaK/aa-tRNA-synth-assoc-dom"/>
</dbReference>
<evidence type="ECO:0000256" key="1">
    <source>
        <dbReference type="ARBA" id="ARBA00009798"/>
    </source>
</evidence>
<keyword evidence="2 4" id="KW-0648">Protein biosynthesis</keyword>
<comment type="similarity">
    <text evidence="1 4">Belongs to the prolyl-tRNA editing family. YbaK/EbsC subfamily.</text>
</comment>
<dbReference type="CDD" id="cd00002">
    <property type="entry name" value="YbaK_deacylase"/>
    <property type="match status" value="1"/>
</dbReference>
<dbReference type="PANTHER" id="PTHR30411:SF0">
    <property type="entry name" value="CYS-TRNA(PRO)_CYS-TRNA(CYS) DEACYLASE YBAK"/>
    <property type="match status" value="1"/>
</dbReference>
<evidence type="ECO:0000256" key="4">
    <source>
        <dbReference type="PIRNR" id="PIRNR006181"/>
    </source>
</evidence>
<dbReference type="RefSeq" id="WP_249314513.1">
    <property type="nucleotide sequence ID" value="NZ_JACRSR010000001.1"/>
</dbReference>
<gene>
    <name evidence="6" type="primary">ybaK</name>
    <name evidence="6" type="ORF">H8696_01585</name>
</gene>
<evidence type="ECO:0000313" key="6">
    <source>
        <dbReference type="EMBL" id="MBC8530539.1"/>
    </source>
</evidence>
<dbReference type="NCBIfam" id="TIGR00011">
    <property type="entry name" value="YbaK_EbsC"/>
    <property type="match status" value="1"/>
</dbReference>
<dbReference type="Proteomes" id="UP000623172">
    <property type="component" value="Unassembled WGS sequence"/>
</dbReference>
<evidence type="ECO:0000313" key="7">
    <source>
        <dbReference type="Proteomes" id="UP000623172"/>
    </source>
</evidence>
<dbReference type="Gene3D" id="3.90.960.10">
    <property type="entry name" value="YbaK/aminoacyl-tRNA synthetase-associated domain"/>
    <property type="match status" value="1"/>
</dbReference>
<accession>A0A926HNF1</accession>
<evidence type="ECO:0000256" key="3">
    <source>
        <dbReference type="ARBA" id="ARBA00023239"/>
    </source>
</evidence>
<sequence length="159" mass="17293">MRTKMKTNAMRQLDEAGVVYETRKYDVEDGAIDGLSVARKLSESPDRLFKTLVTWGGGRSFFVFVIPVNRELDLKAAARAVGVKSIEMVHVKDILPITGYIRGGCSPLGMKKAFPTVLDSTALEKDYILVSGGKIGHQIVLAPQDLIALIGASTAEITR</sequence>
<dbReference type="InterPro" id="IPR004369">
    <property type="entry name" value="Prolyl-tRNA_editing_YbaK/EbsC"/>
</dbReference>
<dbReference type="SUPFAM" id="SSF55826">
    <property type="entry name" value="YbaK/ProRS associated domain"/>
    <property type="match status" value="1"/>
</dbReference>
<keyword evidence="3 4" id="KW-0456">Lyase</keyword>
<dbReference type="EMBL" id="JACRSR010000001">
    <property type="protein sequence ID" value="MBC8530539.1"/>
    <property type="molecule type" value="Genomic_DNA"/>
</dbReference>
<dbReference type="GO" id="GO:0002161">
    <property type="term" value="F:aminoacyl-tRNA deacylase activity"/>
    <property type="evidence" value="ECO:0007669"/>
    <property type="project" value="InterPro"/>
</dbReference>
<dbReference type="EC" id="4.2.-.-" evidence="4"/>
<dbReference type="AlphaFoldDB" id="A0A926HNF1"/>
<evidence type="ECO:0000256" key="2">
    <source>
        <dbReference type="ARBA" id="ARBA00022917"/>
    </source>
</evidence>
<proteinExistence type="inferred from homology"/>
<dbReference type="InterPro" id="IPR036754">
    <property type="entry name" value="YbaK/aa-tRNA-synt-asso_dom_sf"/>
</dbReference>